<name>A0ACB8B872_9AGAM</name>
<keyword evidence="2" id="KW-1185">Reference proteome</keyword>
<gene>
    <name evidence="1" type="ORF">BV22DRAFT_1038038</name>
</gene>
<comment type="caution">
    <text evidence="1">The sequence shown here is derived from an EMBL/GenBank/DDBJ whole genome shotgun (WGS) entry which is preliminary data.</text>
</comment>
<accession>A0ACB8B872</accession>
<proteinExistence type="predicted"/>
<sequence>MRILSLSILFAAGIEAAILRRQGPNDGIHLAVGPQCGPLGGTVSDVNAGLDLSKYKTIVSFGDSYTDGGRHDGGPLLPPVIIPPNAQAGGRSTNGKVWVENIADDIGAHLMDYAISSSVVNITLWPSNPRPVDMIQQVALFLNQSNNLDPDTTLYTVFFGINDWEDSFIDGDHLPEAAQDLLGQMKLLASPPTNARNFLVTDVYGRGTTDASGQAWLQSIFDGLTTFHTGSPPLNVAFANYARIWDGVLGPDPGYQAFGYTNTSSCVIGNGTSTVGSCSDPEHYFYWIPGHPSKETHRIMADYVEEVLLACNF</sequence>
<evidence type="ECO:0000313" key="2">
    <source>
        <dbReference type="Proteomes" id="UP000790709"/>
    </source>
</evidence>
<evidence type="ECO:0000313" key="1">
    <source>
        <dbReference type="EMBL" id="KAH7921926.1"/>
    </source>
</evidence>
<organism evidence="1 2">
    <name type="scientific">Leucogyrophana mollusca</name>
    <dbReference type="NCBI Taxonomy" id="85980"/>
    <lineage>
        <taxon>Eukaryota</taxon>
        <taxon>Fungi</taxon>
        <taxon>Dikarya</taxon>
        <taxon>Basidiomycota</taxon>
        <taxon>Agaricomycotina</taxon>
        <taxon>Agaricomycetes</taxon>
        <taxon>Agaricomycetidae</taxon>
        <taxon>Boletales</taxon>
        <taxon>Boletales incertae sedis</taxon>
        <taxon>Leucogyrophana</taxon>
    </lineage>
</organism>
<dbReference type="Proteomes" id="UP000790709">
    <property type="component" value="Unassembled WGS sequence"/>
</dbReference>
<protein>
    <submittedName>
        <fullName evidence="1">Carbohydrate esterase family 16 protein</fullName>
    </submittedName>
</protein>
<dbReference type="EMBL" id="MU266505">
    <property type="protein sequence ID" value="KAH7921926.1"/>
    <property type="molecule type" value="Genomic_DNA"/>
</dbReference>
<reference evidence="1" key="1">
    <citation type="journal article" date="2021" name="New Phytol.">
        <title>Evolutionary innovations through gain and loss of genes in the ectomycorrhizal Boletales.</title>
        <authorList>
            <person name="Wu G."/>
            <person name="Miyauchi S."/>
            <person name="Morin E."/>
            <person name="Kuo A."/>
            <person name="Drula E."/>
            <person name="Varga T."/>
            <person name="Kohler A."/>
            <person name="Feng B."/>
            <person name="Cao Y."/>
            <person name="Lipzen A."/>
            <person name="Daum C."/>
            <person name="Hundley H."/>
            <person name="Pangilinan J."/>
            <person name="Johnson J."/>
            <person name="Barry K."/>
            <person name="LaButti K."/>
            <person name="Ng V."/>
            <person name="Ahrendt S."/>
            <person name="Min B."/>
            <person name="Choi I.G."/>
            <person name="Park H."/>
            <person name="Plett J.M."/>
            <person name="Magnuson J."/>
            <person name="Spatafora J.W."/>
            <person name="Nagy L.G."/>
            <person name="Henrissat B."/>
            <person name="Grigoriev I.V."/>
            <person name="Yang Z.L."/>
            <person name="Xu J."/>
            <person name="Martin F.M."/>
        </authorList>
    </citation>
    <scope>NUCLEOTIDE SEQUENCE</scope>
    <source>
        <strain evidence="1">KUC20120723A-06</strain>
    </source>
</reference>